<sequence length="66" mass="7382">MRSRPLGVTGTKQAQNTRVTPAEKIHQAHKGMEGGCMLFSFALWGPRKRAPQRIVYLSELTSPTTR</sequence>
<evidence type="ECO:0000313" key="2">
    <source>
        <dbReference type="EMBL" id="GAA0427808.1"/>
    </source>
</evidence>
<evidence type="ECO:0000313" key="3">
    <source>
        <dbReference type="Proteomes" id="UP001500879"/>
    </source>
</evidence>
<keyword evidence="3" id="KW-1185">Reference proteome</keyword>
<name>A0ABN0Z1D0_9ACTN</name>
<feature type="compositionally biased region" description="Polar residues" evidence="1">
    <location>
        <begin position="10"/>
        <end position="19"/>
    </location>
</feature>
<proteinExistence type="predicted"/>
<gene>
    <name evidence="2" type="ORF">GCM10010357_56860</name>
</gene>
<feature type="region of interest" description="Disordered" evidence="1">
    <location>
        <begin position="1"/>
        <end position="22"/>
    </location>
</feature>
<evidence type="ECO:0000256" key="1">
    <source>
        <dbReference type="SAM" id="MobiDB-lite"/>
    </source>
</evidence>
<reference evidence="2 3" key="1">
    <citation type="journal article" date="2019" name="Int. J. Syst. Evol. Microbiol.">
        <title>The Global Catalogue of Microorganisms (GCM) 10K type strain sequencing project: providing services to taxonomists for standard genome sequencing and annotation.</title>
        <authorList>
            <consortium name="The Broad Institute Genomics Platform"/>
            <consortium name="The Broad Institute Genome Sequencing Center for Infectious Disease"/>
            <person name="Wu L."/>
            <person name="Ma J."/>
        </authorList>
    </citation>
    <scope>NUCLEOTIDE SEQUENCE [LARGE SCALE GENOMIC DNA]</scope>
    <source>
        <strain evidence="2 3">JCM 4788</strain>
    </source>
</reference>
<protein>
    <submittedName>
        <fullName evidence="2">Uncharacterized protein</fullName>
    </submittedName>
</protein>
<dbReference type="EMBL" id="BAAABX010000059">
    <property type="protein sequence ID" value="GAA0427808.1"/>
    <property type="molecule type" value="Genomic_DNA"/>
</dbReference>
<dbReference type="Proteomes" id="UP001500879">
    <property type="component" value="Unassembled WGS sequence"/>
</dbReference>
<accession>A0ABN0Z1D0</accession>
<organism evidence="2 3">
    <name type="scientific">Streptomyces luteireticuli</name>
    <dbReference type="NCBI Taxonomy" id="173858"/>
    <lineage>
        <taxon>Bacteria</taxon>
        <taxon>Bacillati</taxon>
        <taxon>Actinomycetota</taxon>
        <taxon>Actinomycetes</taxon>
        <taxon>Kitasatosporales</taxon>
        <taxon>Streptomycetaceae</taxon>
        <taxon>Streptomyces</taxon>
    </lineage>
</organism>
<comment type="caution">
    <text evidence="2">The sequence shown here is derived from an EMBL/GenBank/DDBJ whole genome shotgun (WGS) entry which is preliminary data.</text>
</comment>